<dbReference type="InterPro" id="IPR050553">
    <property type="entry name" value="Thioredoxin_ResA/DsbE_sf"/>
</dbReference>
<sequence length="161" mass="17463">MKRLTSLMLLPLLLVALSVALSGAAVAAPAVEEMGSGELLRRVTAAGGKVVIVNFFASWCPPCLEEIPGLINVRARYSEDKVALYGISLDDNPGQLAAFMSRTPFNYPVWKGKEELQRFFNVSSIPQLLVYDRQGKLVANHVGLVEADELGKFVDTLLGSN</sequence>
<accession>A0ABY9R406</accession>
<dbReference type="InterPro" id="IPR036249">
    <property type="entry name" value="Thioredoxin-like_sf"/>
</dbReference>
<feature type="chain" id="PRO_5045702044" evidence="2">
    <location>
        <begin position="28"/>
        <end position="161"/>
    </location>
</feature>
<keyword evidence="2" id="KW-0732">Signal</keyword>
<dbReference type="SUPFAM" id="SSF52833">
    <property type="entry name" value="Thioredoxin-like"/>
    <property type="match status" value="1"/>
</dbReference>
<keyword evidence="5" id="KW-1185">Reference proteome</keyword>
<dbReference type="InterPro" id="IPR017937">
    <property type="entry name" value="Thioredoxin_CS"/>
</dbReference>
<feature type="domain" description="Thioredoxin" evidence="3">
    <location>
        <begin position="17"/>
        <end position="159"/>
    </location>
</feature>
<evidence type="ECO:0000256" key="1">
    <source>
        <dbReference type="ARBA" id="ARBA00023284"/>
    </source>
</evidence>
<name>A0ABY9R406_9BACT</name>
<dbReference type="PANTHER" id="PTHR42852">
    <property type="entry name" value="THIOL:DISULFIDE INTERCHANGE PROTEIN DSBE"/>
    <property type="match status" value="1"/>
</dbReference>
<dbReference type="CDD" id="cd02966">
    <property type="entry name" value="TlpA_like_family"/>
    <property type="match status" value="1"/>
</dbReference>
<reference evidence="4" key="1">
    <citation type="submission" date="2023-09" db="EMBL/GenBank/DDBJ databases">
        <authorList>
            <consortium name="CW5 consortium"/>
            <person name="Lu C.-W."/>
        </authorList>
    </citation>
    <scope>NUCLEOTIDE SEQUENCE</scope>
    <source>
        <strain evidence="4">KPS</strain>
    </source>
</reference>
<dbReference type="PROSITE" id="PS51352">
    <property type="entry name" value="THIOREDOXIN_2"/>
    <property type="match status" value="1"/>
</dbReference>
<organism evidence="4 5">
    <name type="scientific">Nitratidesulfovibrio liaohensis</name>
    <dbReference type="NCBI Taxonomy" id="2604158"/>
    <lineage>
        <taxon>Bacteria</taxon>
        <taxon>Pseudomonadati</taxon>
        <taxon>Thermodesulfobacteriota</taxon>
        <taxon>Desulfovibrionia</taxon>
        <taxon>Desulfovibrionales</taxon>
        <taxon>Desulfovibrionaceae</taxon>
        <taxon>Nitratidesulfovibrio</taxon>
    </lineage>
</organism>
<dbReference type="RefSeq" id="WP_309541965.1">
    <property type="nucleotide sequence ID" value="NZ_CP133659.1"/>
</dbReference>
<protein>
    <submittedName>
        <fullName evidence="4">TlpA family protein disulfide reductase</fullName>
    </submittedName>
</protein>
<dbReference type="EMBL" id="CP133659">
    <property type="protein sequence ID" value="WMW66046.1"/>
    <property type="molecule type" value="Genomic_DNA"/>
</dbReference>
<evidence type="ECO:0000313" key="4">
    <source>
        <dbReference type="EMBL" id="WMW66046.1"/>
    </source>
</evidence>
<dbReference type="InterPro" id="IPR000866">
    <property type="entry name" value="AhpC/TSA"/>
</dbReference>
<proteinExistence type="predicted"/>
<dbReference type="Pfam" id="PF00578">
    <property type="entry name" value="AhpC-TSA"/>
    <property type="match status" value="1"/>
</dbReference>
<evidence type="ECO:0000259" key="3">
    <source>
        <dbReference type="PROSITE" id="PS51352"/>
    </source>
</evidence>
<dbReference type="Gene3D" id="3.40.30.10">
    <property type="entry name" value="Glutaredoxin"/>
    <property type="match status" value="1"/>
</dbReference>
<evidence type="ECO:0000313" key="5">
    <source>
        <dbReference type="Proteomes" id="UP001180616"/>
    </source>
</evidence>
<dbReference type="InterPro" id="IPR013766">
    <property type="entry name" value="Thioredoxin_domain"/>
</dbReference>
<dbReference type="PANTHER" id="PTHR42852:SF13">
    <property type="entry name" value="PROTEIN DIPZ"/>
    <property type="match status" value="1"/>
</dbReference>
<dbReference type="Proteomes" id="UP001180616">
    <property type="component" value="Chromosome"/>
</dbReference>
<evidence type="ECO:0000256" key="2">
    <source>
        <dbReference type="SAM" id="SignalP"/>
    </source>
</evidence>
<feature type="signal peptide" evidence="2">
    <location>
        <begin position="1"/>
        <end position="27"/>
    </location>
</feature>
<keyword evidence="1" id="KW-0676">Redox-active center</keyword>
<dbReference type="PROSITE" id="PS00194">
    <property type="entry name" value="THIOREDOXIN_1"/>
    <property type="match status" value="1"/>
</dbReference>
<gene>
    <name evidence="4" type="ORF">KPS_000593</name>
</gene>